<evidence type="ECO:0000256" key="10">
    <source>
        <dbReference type="SAM" id="Phobius"/>
    </source>
</evidence>
<dbReference type="NCBIfam" id="TIGR00797">
    <property type="entry name" value="matE"/>
    <property type="match status" value="1"/>
</dbReference>
<proteinExistence type="predicted"/>
<dbReference type="Proteomes" id="UP000027341">
    <property type="component" value="Unassembled WGS sequence"/>
</dbReference>
<dbReference type="Pfam" id="PF01554">
    <property type="entry name" value="MatE"/>
    <property type="match status" value="2"/>
</dbReference>
<gene>
    <name evidence="11" type="ORF">EI16_01050</name>
</gene>
<dbReference type="GO" id="GO:0006811">
    <property type="term" value="P:monoatomic ion transport"/>
    <property type="evidence" value="ECO:0007669"/>
    <property type="project" value="UniProtKB-KW"/>
</dbReference>
<evidence type="ECO:0000256" key="9">
    <source>
        <dbReference type="ARBA" id="ARBA00031636"/>
    </source>
</evidence>
<evidence type="ECO:0000256" key="1">
    <source>
        <dbReference type="ARBA" id="ARBA00004429"/>
    </source>
</evidence>
<dbReference type="PIRSF" id="PIRSF006603">
    <property type="entry name" value="DinF"/>
    <property type="match status" value="1"/>
</dbReference>
<keyword evidence="8 10" id="KW-0472">Membrane</keyword>
<comment type="subcellular location">
    <subcellularLocation>
        <location evidence="1">Cell inner membrane</location>
        <topology evidence="1">Multi-pass membrane protein</topology>
    </subcellularLocation>
</comment>
<dbReference type="InterPro" id="IPR050222">
    <property type="entry name" value="MATE_MdtK"/>
</dbReference>
<keyword evidence="7" id="KW-0406">Ion transport</keyword>
<feature type="transmembrane region" description="Helical" evidence="10">
    <location>
        <begin position="360"/>
        <end position="378"/>
    </location>
</feature>
<evidence type="ECO:0000256" key="4">
    <source>
        <dbReference type="ARBA" id="ARBA00022475"/>
    </source>
</evidence>
<dbReference type="GO" id="GO:0015297">
    <property type="term" value="F:antiporter activity"/>
    <property type="evidence" value="ECO:0007669"/>
    <property type="project" value="UniProtKB-KW"/>
</dbReference>
<dbReference type="RefSeq" id="WP_029908531.1">
    <property type="nucleotide sequence ID" value="NZ_AP020335.1"/>
</dbReference>
<feature type="transmembrane region" description="Helical" evidence="10">
    <location>
        <begin position="250"/>
        <end position="275"/>
    </location>
</feature>
<protein>
    <recommendedName>
        <fullName evidence="9">Multidrug-efflux transporter</fullName>
    </recommendedName>
</protein>
<evidence type="ECO:0000256" key="7">
    <source>
        <dbReference type="ARBA" id="ARBA00023065"/>
    </source>
</evidence>
<evidence type="ECO:0000256" key="5">
    <source>
        <dbReference type="ARBA" id="ARBA00022692"/>
    </source>
</evidence>
<sequence>MNGILTFSFDAFLKETRKLITIFVPILIAQLAVTGLGVVDTIMSGRVGTNDLAAIGLGSSVLFPVMMIAIGILMSLTSLVAKLEAKGDFQSLGEYLSQGIWLSIPIGLLMWGVLTYSDLFLKFLPLSPPVFHLTDDYLDYIAWGLPGLGFYFAYRFFWEGLSLTMPTMVISLGALVLNIPLNALFIYGWGPIKAYGAAGCGIASSIVMWCMLLAALWFVYGRLARNPERQEMDLSKFHPPKWQGRIRSMLAIGVPNSLALLFEASLFSLIAILIVKLGTLAIAAHQVALSYSSLAFMLPISISLAAAIRSGQAYGKGSRLEVETRVYSAVIFAILVAIVTALLTYFLRLPIIELYTENTQVIQLAMSLLVIAALYQVFDAIQVTTAGALRGLHSTHTTMWITLFGYWVVGLGGGYLLTFGSPYNAPLGVAGFWIGILLGFVFSAVALQIKVAHLIRHLSRKGELV</sequence>
<feature type="transmembrane region" description="Helical" evidence="10">
    <location>
        <begin position="399"/>
        <end position="418"/>
    </location>
</feature>
<keyword evidence="4" id="KW-1003">Cell membrane</keyword>
<reference evidence="11 12" key="1">
    <citation type="submission" date="2014-04" db="EMBL/GenBank/DDBJ databases">
        <title>Draft genome sequence of Hydrogenovibrio marinus MH-110, a model organism for aerobic H2 metabolism.</title>
        <authorList>
            <person name="Cha H.J."/>
            <person name="Jo B.H."/>
            <person name="Hwang B.H."/>
        </authorList>
    </citation>
    <scope>NUCLEOTIDE SEQUENCE [LARGE SCALE GENOMIC DNA]</scope>
    <source>
        <strain evidence="11 12">MH-110</strain>
    </source>
</reference>
<feature type="transmembrane region" description="Helical" evidence="10">
    <location>
        <begin position="430"/>
        <end position="451"/>
    </location>
</feature>
<accession>A0A066ZN25</accession>
<dbReference type="InterPro" id="IPR048279">
    <property type="entry name" value="MdtK-like"/>
</dbReference>
<evidence type="ECO:0000313" key="11">
    <source>
        <dbReference type="EMBL" id="KDN94932.1"/>
    </source>
</evidence>
<evidence type="ECO:0000256" key="6">
    <source>
        <dbReference type="ARBA" id="ARBA00022989"/>
    </source>
</evidence>
<evidence type="ECO:0000256" key="2">
    <source>
        <dbReference type="ARBA" id="ARBA00022448"/>
    </source>
</evidence>
<feature type="transmembrane region" description="Helical" evidence="10">
    <location>
        <begin position="137"/>
        <end position="157"/>
    </location>
</feature>
<dbReference type="InterPro" id="IPR002528">
    <property type="entry name" value="MATE_fam"/>
</dbReference>
<feature type="transmembrane region" description="Helical" evidence="10">
    <location>
        <begin position="169"/>
        <end position="189"/>
    </location>
</feature>
<name>A0A066ZN25_HYDMR</name>
<feature type="transmembrane region" description="Helical" evidence="10">
    <location>
        <begin position="20"/>
        <end position="42"/>
    </location>
</feature>
<evidence type="ECO:0000256" key="8">
    <source>
        <dbReference type="ARBA" id="ARBA00023136"/>
    </source>
</evidence>
<keyword evidence="12" id="KW-1185">Reference proteome</keyword>
<dbReference type="GO" id="GO:0042910">
    <property type="term" value="F:xenobiotic transmembrane transporter activity"/>
    <property type="evidence" value="ECO:0007669"/>
    <property type="project" value="InterPro"/>
</dbReference>
<feature type="transmembrane region" description="Helical" evidence="10">
    <location>
        <begin position="62"/>
        <end position="83"/>
    </location>
</feature>
<feature type="transmembrane region" description="Helical" evidence="10">
    <location>
        <begin position="95"/>
        <end position="117"/>
    </location>
</feature>
<feature type="transmembrane region" description="Helical" evidence="10">
    <location>
        <begin position="195"/>
        <end position="220"/>
    </location>
</feature>
<dbReference type="PANTHER" id="PTHR43298">
    <property type="entry name" value="MULTIDRUG RESISTANCE PROTEIN NORM-RELATED"/>
    <property type="match status" value="1"/>
</dbReference>
<dbReference type="AlphaFoldDB" id="A0A066ZN25"/>
<keyword evidence="6 10" id="KW-1133">Transmembrane helix</keyword>
<dbReference type="GO" id="GO:0005886">
    <property type="term" value="C:plasma membrane"/>
    <property type="evidence" value="ECO:0007669"/>
    <property type="project" value="UniProtKB-SubCell"/>
</dbReference>
<keyword evidence="3" id="KW-0050">Antiport</keyword>
<organism evidence="11 12">
    <name type="scientific">Hydrogenovibrio marinus</name>
    <dbReference type="NCBI Taxonomy" id="28885"/>
    <lineage>
        <taxon>Bacteria</taxon>
        <taxon>Pseudomonadati</taxon>
        <taxon>Pseudomonadota</taxon>
        <taxon>Gammaproteobacteria</taxon>
        <taxon>Thiotrichales</taxon>
        <taxon>Piscirickettsiaceae</taxon>
        <taxon>Hydrogenovibrio</taxon>
    </lineage>
</organism>
<evidence type="ECO:0000256" key="3">
    <source>
        <dbReference type="ARBA" id="ARBA00022449"/>
    </source>
</evidence>
<comment type="caution">
    <text evidence="11">The sequence shown here is derived from an EMBL/GenBank/DDBJ whole genome shotgun (WGS) entry which is preliminary data.</text>
</comment>
<keyword evidence="5 10" id="KW-0812">Transmembrane</keyword>
<dbReference type="STRING" id="28885.EI16_01050"/>
<dbReference type="PANTHER" id="PTHR43298:SF2">
    <property type="entry name" value="FMN_FAD EXPORTER YEEO-RELATED"/>
    <property type="match status" value="1"/>
</dbReference>
<feature type="transmembrane region" description="Helical" evidence="10">
    <location>
        <begin position="287"/>
        <end position="308"/>
    </location>
</feature>
<evidence type="ECO:0000313" key="12">
    <source>
        <dbReference type="Proteomes" id="UP000027341"/>
    </source>
</evidence>
<dbReference type="CDD" id="cd13131">
    <property type="entry name" value="MATE_NorM_like"/>
    <property type="match status" value="1"/>
</dbReference>
<dbReference type="EMBL" id="JMIU01000001">
    <property type="protein sequence ID" value="KDN94932.1"/>
    <property type="molecule type" value="Genomic_DNA"/>
</dbReference>
<feature type="transmembrane region" description="Helical" evidence="10">
    <location>
        <begin position="329"/>
        <end position="348"/>
    </location>
</feature>
<keyword evidence="2" id="KW-0813">Transport</keyword>